<proteinExistence type="predicted"/>
<reference evidence="2" key="1">
    <citation type="submission" date="2022-09" db="EMBL/GenBank/DDBJ databases">
        <title>Maribacter litopenaei sp. nov., isolated from the intestinal tract of the Pacific White Shrimp, Litopenaeus vannamei.</title>
        <authorList>
            <person name="Kim S.Y."/>
            <person name="Hwang C.Y."/>
        </authorList>
    </citation>
    <scope>NUCLEOTIDE SEQUENCE</scope>
    <source>
        <strain evidence="2">HL-LV01</strain>
    </source>
</reference>
<keyword evidence="1" id="KW-0812">Transmembrane</keyword>
<dbReference type="EMBL" id="CP104205">
    <property type="protein sequence ID" value="UWX56295.1"/>
    <property type="molecule type" value="Genomic_DNA"/>
</dbReference>
<dbReference type="Gene3D" id="1.10.760.10">
    <property type="entry name" value="Cytochrome c-like domain"/>
    <property type="match status" value="1"/>
</dbReference>
<organism evidence="2 3">
    <name type="scientific">Maribacter litopenaei</name>
    <dbReference type="NCBI Taxonomy" id="2976127"/>
    <lineage>
        <taxon>Bacteria</taxon>
        <taxon>Pseudomonadati</taxon>
        <taxon>Bacteroidota</taxon>
        <taxon>Flavobacteriia</taxon>
        <taxon>Flavobacteriales</taxon>
        <taxon>Flavobacteriaceae</taxon>
        <taxon>Maribacter</taxon>
    </lineage>
</organism>
<evidence type="ECO:0000313" key="2">
    <source>
        <dbReference type="EMBL" id="UWX56295.1"/>
    </source>
</evidence>
<dbReference type="InterPro" id="IPR036909">
    <property type="entry name" value="Cyt_c-like_dom_sf"/>
</dbReference>
<sequence length="133" mass="15030">MKKSTYAFLAFLALVFMILGVTFLFLKDSKNSSSKDSNLTEVEIDSSDQIVDGIHVGTGLVEAEGLQEVITNCTTCHSSKLIIQNRMDKEQWIATIRWMQETQGLGIWEKIKKSSWITLLKIIQPSKRVGELH</sequence>
<protein>
    <recommendedName>
        <fullName evidence="4">Monoheme cytochrome C</fullName>
    </recommendedName>
</protein>
<keyword evidence="1" id="KW-0472">Membrane</keyword>
<keyword evidence="1" id="KW-1133">Transmembrane helix</keyword>
<evidence type="ECO:0000256" key="1">
    <source>
        <dbReference type="SAM" id="Phobius"/>
    </source>
</evidence>
<evidence type="ECO:0008006" key="4">
    <source>
        <dbReference type="Google" id="ProtNLM"/>
    </source>
</evidence>
<dbReference type="RefSeq" id="WP_260574904.1">
    <property type="nucleotide sequence ID" value="NZ_CP104205.1"/>
</dbReference>
<dbReference type="Proteomes" id="UP001059209">
    <property type="component" value="Chromosome"/>
</dbReference>
<name>A0ABY5YCZ5_9FLAO</name>
<keyword evidence="3" id="KW-1185">Reference proteome</keyword>
<evidence type="ECO:0000313" key="3">
    <source>
        <dbReference type="Proteomes" id="UP001059209"/>
    </source>
</evidence>
<feature type="transmembrane region" description="Helical" evidence="1">
    <location>
        <begin position="6"/>
        <end position="26"/>
    </location>
</feature>
<gene>
    <name evidence="2" type="ORF">NYZ99_08785</name>
</gene>
<accession>A0ABY5YCZ5</accession>